<sequence length="488" mass="55151">MPALLRRRSLPTVVLLCIVSLVAFLLIRSPDRRKQYDLPYGYGSLISDYNGLYRVNPCPQDLDYLRRPKYDFTRQLRFQRICVFATISDDVDRSEVVNITSDPIGTGKVLDLNNKCEVIDAHGRDLPTCEHTINIKVSKPYPTRDFKDVLFVVATSADRLRDSLATFSHWLGNTNAKLLSVTLNLKNFFFGDQDKSLIADYAKAGVKLLVSPPYDPSVGVGALHFTMIREALQNADANTKWIAILDDDTFFPSLNPIRDILDKLDPSDMVYAGAVTENKAHIDQLGHFAFGGAGIFISRPLAVALEPHIEECFKITPIREGDGLLNECIKAITNTTLTSIKGMHQLDTAGNLDGFYESGELPLSLHHWKSWHRAPVASMAAINKKCSDCFLQRWRLGEDAIFTNGFTIALYRDGTGNLDLSKIEPTWDGAVDLFSESMGPFRDLVPREDKKSFYIIDSEELSKTEYRQLYKFWKDGEDELVEMLWKFI</sequence>
<dbReference type="OrthoDB" id="414175at2759"/>
<evidence type="ECO:0000313" key="3">
    <source>
        <dbReference type="Proteomes" id="UP000039046"/>
    </source>
</evidence>
<keyword evidence="1" id="KW-0472">Membrane</keyword>
<evidence type="ECO:0000256" key="1">
    <source>
        <dbReference type="SAM" id="Phobius"/>
    </source>
</evidence>
<dbReference type="EMBL" id="CDHN01000006">
    <property type="protein sequence ID" value="CEJ93738.1"/>
    <property type="molecule type" value="Genomic_DNA"/>
</dbReference>
<dbReference type="PANTHER" id="PTHR10811">
    <property type="entry name" value="FRINGE-RELATED"/>
    <property type="match status" value="1"/>
</dbReference>
<protein>
    <recommendedName>
        <fullName evidence="4">Glycosyltransferase family 31 protein</fullName>
    </recommendedName>
</protein>
<gene>
    <name evidence="2" type="ORF">VHEMI09309</name>
</gene>
<organism evidence="2 3">
    <name type="scientific">[Torrubiella] hemipterigena</name>
    <dbReference type="NCBI Taxonomy" id="1531966"/>
    <lineage>
        <taxon>Eukaryota</taxon>
        <taxon>Fungi</taxon>
        <taxon>Dikarya</taxon>
        <taxon>Ascomycota</taxon>
        <taxon>Pezizomycotina</taxon>
        <taxon>Sordariomycetes</taxon>
        <taxon>Hypocreomycetidae</taxon>
        <taxon>Hypocreales</taxon>
        <taxon>Clavicipitaceae</taxon>
        <taxon>Clavicipitaceae incertae sedis</taxon>
        <taxon>'Torrubiella' clade</taxon>
    </lineage>
</organism>
<dbReference type="Proteomes" id="UP000039046">
    <property type="component" value="Unassembled WGS sequence"/>
</dbReference>
<dbReference type="AlphaFoldDB" id="A0A0A1TQ51"/>
<accession>A0A0A1TQ51</accession>
<reference evidence="2 3" key="1">
    <citation type="journal article" date="2015" name="Genome Announc.">
        <title>Draft Genome Sequence and Gene Annotation of the Entomopathogenic Fungus Verticillium hemipterigenum.</title>
        <authorList>
            <person name="Horn F."/>
            <person name="Habel A."/>
            <person name="Scharf D.H."/>
            <person name="Dworschak J."/>
            <person name="Brakhage A.A."/>
            <person name="Guthke R."/>
            <person name="Hertweck C."/>
            <person name="Linde J."/>
        </authorList>
    </citation>
    <scope>NUCLEOTIDE SEQUENCE [LARGE SCALE GENOMIC DNA]</scope>
</reference>
<keyword evidence="1" id="KW-1133">Transmembrane helix</keyword>
<name>A0A0A1TQ51_9HYPO</name>
<dbReference type="Pfam" id="PF04646">
    <property type="entry name" value="DUF604"/>
    <property type="match status" value="1"/>
</dbReference>
<keyword evidence="3" id="KW-1185">Reference proteome</keyword>
<dbReference type="HOGENOM" id="CLU_024640_0_1_1"/>
<evidence type="ECO:0000313" key="2">
    <source>
        <dbReference type="EMBL" id="CEJ93738.1"/>
    </source>
</evidence>
<dbReference type="Gene3D" id="3.90.550.50">
    <property type="match status" value="1"/>
</dbReference>
<dbReference type="InterPro" id="IPR006740">
    <property type="entry name" value="DUF604"/>
</dbReference>
<evidence type="ECO:0008006" key="4">
    <source>
        <dbReference type="Google" id="ProtNLM"/>
    </source>
</evidence>
<dbReference type="STRING" id="1531966.A0A0A1TQ51"/>
<feature type="transmembrane region" description="Helical" evidence="1">
    <location>
        <begin position="9"/>
        <end position="27"/>
    </location>
</feature>
<proteinExistence type="predicted"/>
<keyword evidence="1" id="KW-0812">Transmembrane</keyword>